<name>A0A0E9TY00_ANGAN</name>
<proteinExistence type="predicted"/>
<reference evidence="1" key="1">
    <citation type="submission" date="2014-11" db="EMBL/GenBank/DDBJ databases">
        <authorList>
            <person name="Amaro Gonzalez C."/>
        </authorList>
    </citation>
    <scope>NUCLEOTIDE SEQUENCE</scope>
</reference>
<organism evidence="1">
    <name type="scientific">Anguilla anguilla</name>
    <name type="common">European freshwater eel</name>
    <name type="synonym">Muraena anguilla</name>
    <dbReference type="NCBI Taxonomy" id="7936"/>
    <lineage>
        <taxon>Eukaryota</taxon>
        <taxon>Metazoa</taxon>
        <taxon>Chordata</taxon>
        <taxon>Craniata</taxon>
        <taxon>Vertebrata</taxon>
        <taxon>Euteleostomi</taxon>
        <taxon>Actinopterygii</taxon>
        <taxon>Neopterygii</taxon>
        <taxon>Teleostei</taxon>
        <taxon>Anguilliformes</taxon>
        <taxon>Anguillidae</taxon>
        <taxon>Anguilla</taxon>
    </lineage>
</organism>
<reference evidence="1" key="2">
    <citation type="journal article" date="2015" name="Fish Shellfish Immunol.">
        <title>Early steps in the European eel (Anguilla anguilla)-Vibrio vulnificus interaction in the gills: Role of the RtxA13 toxin.</title>
        <authorList>
            <person name="Callol A."/>
            <person name="Pajuelo D."/>
            <person name="Ebbesson L."/>
            <person name="Teles M."/>
            <person name="MacKenzie S."/>
            <person name="Amaro C."/>
        </authorList>
    </citation>
    <scope>NUCLEOTIDE SEQUENCE</scope>
</reference>
<sequence>MLTKTSLPAADCEV</sequence>
<protein>
    <submittedName>
        <fullName evidence="1">Uncharacterized protein</fullName>
    </submittedName>
</protein>
<dbReference type="EMBL" id="GBXM01050245">
    <property type="protein sequence ID" value="JAH58332.1"/>
    <property type="molecule type" value="Transcribed_RNA"/>
</dbReference>
<evidence type="ECO:0000313" key="1">
    <source>
        <dbReference type="EMBL" id="JAH58332.1"/>
    </source>
</evidence>
<accession>A0A0E9TY00</accession>